<gene>
    <name evidence="1" type="ORF">BT96DRAFT_796887</name>
</gene>
<dbReference type="Gene3D" id="1.20.1280.50">
    <property type="match status" value="1"/>
</dbReference>
<evidence type="ECO:0000313" key="1">
    <source>
        <dbReference type="EMBL" id="KAE9393750.1"/>
    </source>
</evidence>
<reference evidence="1" key="1">
    <citation type="journal article" date="2019" name="Environ. Microbiol.">
        <title>Fungal ecological strategies reflected in gene transcription - a case study of two litter decomposers.</title>
        <authorList>
            <person name="Barbi F."/>
            <person name="Kohler A."/>
            <person name="Barry K."/>
            <person name="Baskaran P."/>
            <person name="Daum C."/>
            <person name="Fauchery L."/>
            <person name="Ihrmark K."/>
            <person name="Kuo A."/>
            <person name="LaButti K."/>
            <person name="Lipzen A."/>
            <person name="Morin E."/>
            <person name="Grigoriev I.V."/>
            <person name="Henrissat B."/>
            <person name="Lindahl B."/>
            <person name="Martin F."/>
        </authorList>
    </citation>
    <scope>NUCLEOTIDE SEQUENCE</scope>
    <source>
        <strain evidence="1">JB14</strain>
    </source>
</reference>
<dbReference type="AlphaFoldDB" id="A0A6A4H7N7"/>
<protein>
    <submittedName>
        <fullName evidence="1">Uncharacterized protein</fullName>
    </submittedName>
</protein>
<evidence type="ECO:0000313" key="2">
    <source>
        <dbReference type="Proteomes" id="UP000799118"/>
    </source>
</evidence>
<dbReference type="EMBL" id="ML769565">
    <property type="protein sequence ID" value="KAE9393750.1"/>
    <property type="molecule type" value="Genomic_DNA"/>
</dbReference>
<organism evidence="1 2">
    <name type="scientific">Gymnopus androsaceus JB14</name>
    <dbReference type="NCBI Taxonomy" id="1447944"/>
    <lineage>
        <taxon>Eukaryota</taxon>
        <taxon>Fungi</taxon>
        <taxon>Dikarya</taxon>
        <taxon>Basidiomycota</taxon>
        <taxon>Agaricomycotina</taxon>
        <taxon>Agaricomycetes</taxon>
        <taxon>Agaricomycetidae</taxon>
        <taxon>Agaricales</taxon>
        <taxon>Marasmiineae</taxon>
        <taxon>Omphalotaceae</taxon>
        <taxon>Gymnopus</taxon>
    </lineage>
</organism>
<dbReference type="Proteomes" id="UP000799118">
    <property type="component" value="Unassembled WGS sequence"/>
</dbReference>
<keyword evidence="2" id="KW-1185">Reference proteome</keyword>
<feature type="non-terminal residue" evidence="1">
    <location>
        <position position="97"/>
    </location>
</feature>
<name>A0A6A4H7N7_9AGAR</name>
<feature type="non-terminal residue" evidence="1">
    <location>
        <position position="1"/>
    </location>
</feature>
<proteinExistence type="predicted"/>
<accession>A0A6A4H7N7</accession>
<dbReference type="OrthoDB" id="3365698at2759"/>
<sequence length="97" mass="10852">ELHRLQSLSRELEAQRDLLEAYMAGIRSIMSPIHKLPLELLGEIFKYICCGDIGINCIISEAEKQLPTLAVSGVCIRWYNLVTSMPALWSSFGSKAL</sequence>